<sequence>MAPTVERVKRRGLGDDAADLVREAIFDGRFPPGAPLREIELAEQLGVSRGSVRDGLAVLAREGLIRTGWHQPTTVIEIESDDVEEVYALREALDGLAARVAQPRIGDSEVSQLLDLVDEMAAEVDGRGDATALVHLDITFHDTIYVIAANQRLTSAWQAVRSQVHLFQLRRVRDGYLPYRDGVVREHREIVELLQGTDQRAVEEVAREHVAAARRSLLASLPPTVR</sequence>
<evidence type="ECO:0000313" key="6">
    <source>
        <dbReference type="Proteomes" id="UP000301309"/>
    </source>
</evidence>
<accession>A0A4D4LQM3</accession>
<dbReference type="Proteomes" id="UP000301309">
    <property type="component" value="Unassembled WGS sequence"/>
</dbReference>
<dbReference type="InterPro" id="IPR036390">
    <property type="entry name" value="WH_DNA-bd_sf"/>
</dbReference>
<dbReference type="InterPro" id="IPR000524">
    <property type="entry name" value="Tscrpt_reg_HTH_GntR"/>
</dbReference>
<dbReference type="SMART" id="SM00345">
    <property type="entry name" value="HTH_GNTR"/>
    <property type="match status" value="1"/>
</dbReference>
<evidence type="ECO:0000256" key="2">
    <source>
        <dbReference type="ARBA" id="ARBA00023125"/>
    </source>
</evidence>
<evidence type="ECO:0000256" key="3">
    <source>
        <dbReference type="ARBA" id="ARBA00023163"/>
    </source>
</evidence>
<dbReference type="Pfam" id="PF07729">
    <property type="entry name" value="FCD"/>
    <property type="match status" value="1"/>
</dbReference>
<dbReference type="PRINTS" id="PR00035">
    <property type="entry name" value="HTHGNTR"/>
</dbReference>
<dbReference type="PROSITE" id="PS50949">
    <property type="entry name" value="HTH_GNTR"/>
    <property type="match status" value="1"/>
</dbReference>
<keyword evidence="6" id="KW-1185">Reference proteome</keyword>
<dbReference type="PANTHER" id="PTHR43537:SF52">
    <property type="entry name" value="FATTY ACID METABOLISM REGULATOR PROTEIN"/>
    <property type="match status" value="1"/>
</dbReference>
<dbReference type="Pfam" id="PF00392">
    <property type="entry name" value="GntR"/>
    <property type="match status" value="1"/>
</dbReference>
<gene>
    <name evidence="5" type="ORF">SVIO_107820</name>
</gene>
<protein>
    <submittedName>
        <fullName evidence="5">GntR family transcriptional regulator</fullName>
    </submittedName>
</protein>
<keyword evidence="1" id="KW-0805">Transcription regulation</keyword>
<keyword evidence="3" id="KW-0804">Transcription</keyword>
<dbReference type="SUPFAM" id="SSF48008">
    <property type="entry name" value="GntR ligand-binding domain-like"/>
    <property type="match status" value="1"/>
</dbReference>
<evidence type="ECO:0000259" key="4">
    <source>
        <dbReference type="PROSITE" id="PS50949"/>
    </source>
</evidence>
<dbReference type="GO" id="GO:0003700">
    <property type="term" value="F:DNA-binding transcription factor activity"/>
    <property type="evidence" value="ECO:0007669"/>
    <property type="project" value="InterPro"/>
</dbReference>
<dbReference type="SMART" id="SM00895">
    <property type="entry name" value="FCD"/>
    <property type="match status" value="1"/>
</dbReference>
<reference evidence="5 6" key="1">
    <citation type="journal article" date="2020" name="Int. J. Syst. Evol. Microbiol.">
        <title>Reclassification of Streptomyces castelarensis and Streptomyces sporoclivatus as later heterotypic synonyms of Streptomyces antimycoticus.</title>
        <authorList>
            <person name="Komaki H."/>
            <person name="Tamura T."/>
        </authorList>
    </citation>
    <scope>NUCLEOTIDE SEQUENCE [LARGE SCALE GENOMIC DNA]</scope>
    <source>
        <strain evidence="5 6">NBRC 13459</strain>
    </source>
</reference>
<proteinExistence type="predicted"/>
<dbReference type="OrthoDB" id="5243844at2"/>
<dbReference type="Gene3D" id="1.10.10.10">
    <property type="entry name" value="Winged helix-like DNA-binding domain superfamily/Winged helix DNA-binding domain"/>
    <property type="match status" value="1"/>
</dbReference>
<evidence type="ECO:0000256" key="1">
    <source>
        <dbReference type="ARBA" id="ARBA00023015"/>
    </source>
</evidence>
<name>A0A4D4LQM3_STRVO</name>
<dbReference type="InterPro" id="IPR036388">
    <property type="entry name" value="WH-like_DNA-bd_sf"/>
</dbReference>
<dbReference type="InterPro" id="IPR011711">
    <property type="entry name" value="GntR_C"/>
</dbReference>
<dbReference type="EMBL" id="BJHW01000002">
    <property type="protein sequence ID" value="GDY60159.1"/>
    <property type="molecule type" value="Genomic_DNA"/>
</dbReference>
<dbReference type="AlphaFoldDB" id="A0A4D4LQM3"/>
<keyword evidence="2" id="KW-0238">DNA-binding</keyword>
<dbReference type="SUPFAM" id="SSF46785">
    <property type="entry name" value="Winged helix' DNA-binding domain"/>
    <property type="match status" value="1"/>
</dbReference>
<comment type="caution">
    <text evidence="5">The sequence shown here is derived from an EMBL/GenBank/DDBJ whole genome shotgun (WGS) entry which is preliminary data.</text>
</comment>
<dbReference type="PANTHER" id="PTHR43537">
    <property type="entry name" value="TRANSCRIPTIONAL REGULATOR, GNTR FAMILY"/>
    <property type="match status" value="1"/>
</dbReference>
<feature type="domain" description="HTH gntR-type" evidence="4">
    <location>
        <begin position="11"/>
        <end position="78"/>
    </location>
</feature>
<dbReference type="Gene3D" id="1.20.120.530">
    <property type="entry name" value="GntR ligand-binding domain-like"/>
    <property type="match status" value="1"/>
</dbReference>
<organism evidence="5 6">
    <name type="scientific">Streptomyces violaceusniger</name>
    <dbReference type="NCBI Taxonomy" id="68280"/>
    <lineage>
        <taxon>Bacteria</taxon>
        <taxon>Bacillati</taxon>
        <taxon>Actinomycetota</taxon>
        <taxon>Actinomycetes</taxon>
        <taxon>Kitasatosporales</taxon>
        <taxon>Streptomycetaceae</taxon>
        <taxon>Streptomyces</taxon>
        <taxon>Streptomyces violaceusniger group</taxon>
    </lineage>
</organism>
<dbReference type="GO" id="GO:0003677">
    <property type="term" value="F:DNA binding"/>
    <property type="evidence" value="ECO:0007669"/>
    <property type="project" value="UniProtKB-KW"/>
</dbReference>
<dbReference type="InterPro" id="IPR008920">
    <property type="entry name" value="TF_FadR/GntR_C"/>
</dbReference>
<evidence type="ECO:0000313" key="5">
    <source>
        <dbReference type="EMBL" id="GDY60159.1"/>
    </source>
</evidence>